<proteinExistence type="predicted"/>
<reference evidence="1 2" key="1">
    <citation type="journal article" date="2021" name="Nat. Commun.">
        <title>Genetic determinants of endophytism in the Arabidopsis root mycobiome.</title>
        <authorList>
            <person name="Mesny F."/>
            <person name="Miyauchi S."/>
            <person name="Thiergart T."/>
            <person name="Pickel B."/>
            <person name="Atanasova L."/>
            <person name="Karlsson M."/>
            <person name="Huettel B."/>
            <person name="Barry K.W."/>
            <person name="Haridas S."/>
            <person name="Chen C."/>
            <person name="Bauer D."/>
            <person name="Andreopoulos W."/>
            <person name="Pangilinan J."/>
            <person name="LaButti K."/>
            <person name="Riley R."/>
            <person name="Lipzen A."/>
            <person name="Clum A."/>
            <person name="Drula E."/>
            <person name="Henrissat B."/>
            <person name="Kohler A."/>
            <person name="Grigoriev I.V."/>
            <person name="Martin F.M."/>
            <person name="Hacquard S."/>
        </authorList>
    </citation>
    <scope>NUCLEOTIDE SEQUENCE [LARGE SCALE GENOMIC DNA]</scope>
    <source>
        <strain evidence="1 2">MPI-SDFR-AT-0079</strain>
    </source>
</reference>
<dbReference type="Proteomes" id="UP000724584">
    <property type="component" value="Unassembled WGS sequence"/>
</dbReference>
<protein>
    <submittedName>
        <fullName evidence="1">Uncharacterized protein</fullName>
    </submittedName>
</protein>
<keyword evidence="2" id="KW-1185">Reference proteome</keyword>
<evidence type="ECO:0000313" key="1">
    <source>
        <dbReference type="EMBL" id="KAH6636172.1"/>
    </source>
</evidence>
<dbReference type="EMBL" id="JAGIZQ010000003">
    <property type="protein sequence ID" value="KAH6636172.1"/>
    <property type="molecule type" value="Genomic_DNA"/>
</dbReference>
<accession>A0ACB7PCY7</accession>
<gene>
    <name evidence="1" type="ORF">F5144DRAFT_566556</name>
</gene>
<organism evidence="1 2">
    <name type="scientific">Chaetomium tenue</name>
    <dbReference type="NCBI Taxonomy" id="1854479"/>
    <lineage>
        <taxon>Eukaryota</taxon>
        <taxon>Fungi</taxon>
        <taxon>Dikarya</taxon>
        <taxon>Ascomycota</taxon>
        <taxon>Pezizomycotina</taxon>
        <taxon>Sordariomycetes</taxon>
        <taxon>Sordariomycetidae</taxon>
        <taxon>Sordariales</taxon>
        <taxon>Chaetomiaceae</taxon>
        <taxon>Chaetomium</taxon>
    </lineage>
</organism>
<name>A0ACB7PCY7_9PEZI</name>
<comment type="caution">
    <text evidence="1">The sequence shown here is derived from an EMBL/GenBank/DDBJ whole genome shotgun (WGS) entry which is preliminary data.</text>
</comment>
<evidence type="ECO:0000313" key="2">
    <source>
        <dbReference type="Proteomes" id="UP000724584"/>
    </source>
</evidence>
<sequence length="275" mass="30930">MLFANCFANPRLSNIHSATRNKIKNVKARLWHGKPPVFSKLSPCNGILCAHSRDGICLRTSVFHQSCPNPLWGHPYAVRDLLHSPQGLNSRCIDPIEPCTHKAHPLLHDCPTWNSSCQLDRPGRPSMQQLKHQRQTRSRNKKVPTRKLAEQRIRTSRAPNPGTFTYKPPGVGFFPSIPRPDSTEPSKLSPRERETKKRKKKKKARQEKKSKEEKRLKSGLEPPSPAPGPPPARPASQPHRYPRAGGSIPYVKVTHHVSDLPPSQQHPAGRPPVHP</sequence>